<sequence>MDKEAYLGGPTEKLIKNAIKNIISHVKDECFSRFNQMHISQQAGVEARLLAEHLGIPENMDAALSDIEHMLSKGALNEKQELSALALHAQLRGIWLAQVSLDTLRDSALESSNPTVQKYFSKLNRDCYAALFVDRGPLEKNGPFAFENESGYLNGMCKALSRALPKTEHPDSLTSDFIIGIHDLCCENVYKTNCYQQDCETIKFSLPDHTLDDVRKFQTGVRSECGNEYSTTITKKGLEELNELAKQDYHIKHDSCYSDMCERNEPFINYTFYKTTPLDEPNPDGLRGLKLETTALGYNSESAKENFLTRVDGYLNEYHNQSKCNENEIIDAISTLLRNIEMSHLFEDGNGRTENVLLNKLLLDNGLSPCALDDTNIFSGHSIEEMRDVIKSGQKRFQQLGSC</sequence>
<dbReference type="EMBL" id="JBDQQU010000351">
    <property type="protein sequence ID" value="MEO3957377.1"/>
    <property type="molecule type" value="Genomic_DNA"/>
</dbReference>
<dbReference type="RefSeq" id="WP_346196278.1">
    <property type="nucleotide sequence ID" value="NZ_JBDJHV010000049.1"/>
</dbReference>
<evidence type="ECO:0000259" key="1">
    <source>
        <dbReference type="PROSITE" id="PS51459"/>
    </source>
</evidence>
<evidence type="ECO:0000313" key="3">
    <source>
        <dbReference type="Proteomes" id="UP001438292"/>
    </source>
</evidence>
<dbReference type="Gene3D" id="1.10.3290.10">
    <property type="entry name" value="Fido-like domain"/>
    <property type="match status" value="1"/>
</dbReference>
<feature type="domain" description="Fido" evidence="1">
    <location>
        <begin position="244"/>
        <end position="403"/>
    </location>
</feature>
<protein>
    <submittedName>
        <fullName evidence="2">Fic family protein</fullName>
    </submittedName>
</protein>
<name>A0ABV0HBV9_9NEIS</name>
<dbReference type="Pfam" id="PF02661">
    <property type="entry name" value="Fic"/>
    <property type="match status" value="1"/>
</dbReference>
<dbReference type="InterPro" id="IPR003812">
    <property type="entry name" value="Fido"/>
</dbReference>
<dbReference type="PROSITE" id="PS51459">
    <property type="entry name" value="FIDO"/>
    <property type="match status" value="1"/>
</dbReference>
<organism evidence="2 3">
    <name type="scientific">Chromobacterium piscinae</name>
    <dbReference type="NCBI Taxonomy" id="686831"/>
    <lineage>
        <taxon>Bacteria</taxon>
        <taxon>Pseudomonadati</taxon>
        <taxon>Pseudomonadota</taxon>
        <taxon>Betaproteobacteria</taxon>
        <taxon>Neisseriales</taxon>
        <taxon>Chromobacteriaceae</taxon>
        <taxon>Chromobacterium</taxon>
    </lineage>
</organism>
<dbReference type="InterPro" id="IPR036597">
    <property type="entry name" value="Fido-like_dom_sf"/>
</dbReference>
<evidence type="ECO:0000313" key="2">
    <source>
        <dbReference type="EMBL" id="MEO3957377.1"/>
    </source>
</evidence>
<gene>
    <name evidence="2" type="ORF">ABH309_23315</name>
</gene>
<accession>A0ABV0HBV9</accession>
<keyword evidence="3" id="KW-1185">Reference proteome</keyword>
<dbReference type="SUPFAM" id="SSF140931">
    <property type="entry name" value="Fic-like"/>
    <property type="match status" value="1"/>
</dbReference>
<dbReference type="Proteomes" id="UP001438292">
    <property type="component" value="Unassembled WGS sequence"/>
</dbReference>
<reference evidence="2 3" key="1">
    <citation type="submission" date="2024-05" db="EMBL/GenBank/DDBJ databases">
        <authorList>
            <person name="De Oliveira J.P."/>
            <person name="Noriler S.A."/>
            <person name="De Oliveira A.G."/>
            <person name="Sipoli D.S."/>
        </authorList>
    </citation>
    <scope>NUCLEOTIDE SEQUENCE [LARGE SCALE GENOMIC DNA]</scope>
    <source>
        <strain evidence="2 3">LABIM186</strain>
    </source>
</reference>
<comment type="caution">
    <text evidence="2">The sequence shown here is derived from an EMBL/GenBank/DDBJ whole genome shotgun (WGS) entry which is preliminary data.</text>
</comment>
<proteinExistence type="predicted"/>